<reference evidence="2 3" key="1">
    <citation type="submission" date="2015-03" db="EMBL/GenBank/DDBJ databases">
        <title>Comparative genomics of Pseudomonas insights into diversity of traits involved in vanlence and defense.</title>
        <authorList>
            <person name="Qin Y."/>
        </authorList>
    </citation>
    <scope>NUCLEOTIDE SEQUENCE [LARGE SCALE GENOMIC DNA]</scope>
    <source>
        <strain evidence="2 3">C3</strain>
    </source>
</reference>
<evidence type="ECO:0008006" key="4">
    <source>
        <dbReference type="Google" id="ProtNLM"/>
    </source>
</evidence>
<dbReference type="EMBL" id="LACD01000036">
    <property type="protein sequence ID" value="KJZ36067.1"/>
    <property type="molecule type" value="Genomic_DNA"/>
</dbReference>
<dbReference type="AlphaFoldDB" id="A0A0F4SY76"/>
<evidence type="ECO:0000313" key="2">
    <source>
        <dbReference type="EMBL" id="KJZ36067.1"/>
    </source>
</evidence>
<comment type="caution">
    <text evidence="2">The sequence shown here is derived from an EMBL/GenBank/DDBJ whole genome shotgun (WGS) entry which is preliminary data.</text>
</comment>
<feature type="chain" id="PRO_5002477934" description="DUF560 domain-containing protein" evidence="1">
    <location>
        <begin position="27"/>
        <end position="373"/>
    </location>
</feature>
<accession>A0A0F4SY76</accession>
<proteinExistence type="predicted"/>
<evidence type="ECO:0000256" key="1">
    <source>
        <dbReference type="SAM" id="SignalP"/>
    </source>
</evidence>
<gene>
    <name evidence="2" type="ORF">VC34_27175</name>
</gene>
<name>A0A0F4SY76_PSEFL</name>
<dbReference type="PROSITE" id="PS51257">
    <property type="entry name" value="PROKAR_LIPOPROTEIN"/>
    <property type="match status" value="1"/>
</dbReference>
<dbReference type="Proteomes" id="UP000033500">
    <property type="component" value="Unassembled WGS sequence"/>
</dbReference>
<dbReference type="PATRIC" id="fig|294.131.peg.4464"/>
<organism evidence="2 3">
    <name type="scientific">Pseudomonas fluorescens</name>
    <dbReference type="NCBI Taxonomy" id="294"/>
    <lineage>
        <taxon>Bacteria</taxon>
        <taxon>Pseudomonadati</taxon>
        <taxon>Pseudomonadota</taxon>
        <taxon>Gammaproteobacteria</taxon>
        <taxon>Pseudomonadales</taxon>
        <taxon>Pseudomonadaceae</taxon>
        <taxon>Pseudomonas</taxon>
    </lineage>
</organism>
<keyword evidence="1" id="KW-0732">Signal</keyword>
<dbReference type="SUPFAM" id="SSF56935">
    <property type="entry name" value="Porins"/>
    <property type="match status" value="1"/>
</dbReference>
<feature type="signal peptide" evidence="1">
    <location>
        <begin position="1"/>
        <end position="26"/>
    </location>
</feature>
<sequence>MTLLGFRTTGVATAILALSCSDMTYAATWQSAIAVPSTVEYDSNPLLLTSDEKGVTRTIIAPDYSLVGTSGRDEFQFGLGVNIVRSSDTSVVSDREDPRLKLGWQRATETGAFGLTARYEENSTLSTVVQETGVVASDGTQKMYVVGGNWSTALSERSTLVNETDYTHVTYDVDTLTNYDELATRFSWNYAWSEQVELFTRLGVRRYEPDKGSAVASSNSYTPTVGLNVQFSERLKGTAYAGLNQVSGTGSGPKGQGGLMLQYAGERIDTSIDASRSTLASGDGGFVEVDALRGTWSYAIDETRRTGFDASWQDAKGRTPNTLRNYSAWFSQELSPFWIARLSYTYKQRQQDGLPDATANVVGLTLTYSYPGL</sequence>
<evidence type="ECO:0000313" key="3">
    <source>
        <dbReference type="Proteomes" id="UP000033500"/>
    </source>
</evidence>
<protein>
    <recommendedName>
        <fullName evidence="4">DUF560 domain-containing protein</fullName>
    </recommendedName>
</protein>